<sequence>MSLDYGMPIVLPPIGPLVATMEHSLTFAHESEEQREQYEEAMARYFGVPLPRYLRRKRGTLEQEGGNLRTPTSGQSRTVRFPPTTSPIKKDGATRRSFLPLDSPTGTDGSNETELSGEEEKLRVSRERNRLHAQRTRIRKRELLESLKDRIEALHDEFERLKQAFDFHATAVCLLRLGNVYDLPCVHKLEQVGVYAVEDRDAHGQLCPKQFHVPCASQESDGDDEILEQETSCGHRENDMCPCLVPTNAHGKRRWFTSSATVATNMLLCSKEERERVRRERNRLHARRARRRKKLVLEKSQQAVQELRARNDRLRSRLSVLVSSIYGADVYLDDADATT</sequence>
<dbReference type="Proteomes" id="UP001163321">
    <property type="component" value="Chromosome 8"/>
</dbReference>
<keyword evidence="2" id="KW-1185">Reference proteome</keyword>
<accession>A0ACC0VQ89</accession>
<gene>
    <name evidence="1" type="ORF">PsorP6_016416</name>
</gene>
<dbReference type="EMBL" id="CM047587">
    <property type="protein sequence ID" value="KAI9908632.1"/>
    <property type="molecule type" value="Genomic_DNA"/>
</dbReference>
<proteinExistence type="predicted"/>
<protein>
    <submittedName>
        <fullName evidence="1">Uncharacterized protein</fullName>
    </submittedName>
</protein>
<organism evidence="1 2">
    <name type="scientific">Peronosclerospora sorghi</name>
    <dbReference type="NCBI Taxonomy" id="230839"/>
    <lineage>
        <taxon>Eukaryota</taxon>
        <taxon>Sar</taxon>
        <taxon>Stramenopiles</taxon>
        <taxon>Oomycota</taxon>
        <taxon>Peronosporomycetes</taxon>
        <taxon>Peronosporales</taxon>
        <taxon>Peronosporaceae</taxon>
        <taxon>Peronosclerospora</taxon>
    </lineage>
</organism>
<comment type="caution">
    <text evidence="1">The sequence shown here is derived from an EMBL/GenBank/DDBJ whole genome shotgun (WGS) entry which is preliminary data.</text>
</comment>
<evidence type="ECO:0000313" key="2">
    <source>
        <dbReference type="Proteomes" id="UP001163321"/>
    </source>
</evidence>
<reference evidence="1 2" key="1">
    <citation type="journal article" date="2022" name="bioRxiv">
        <title>The genome of the oomycete Peronosclerospora sorghi, a cosmopolitan pathogen of maize and sorghum, is inflated with dispersed pseudogenes.</title>
        <authorList>
            <person name="Fletcher K."/>
            <person name="Martin F."/>
            <person name="Isakeit T."/>
            <person name="Cavanaugh K."/>
            <person name="Magill C."/>
            <person name="Michelmore R."/>
        </authorList>
    </citation>
    <scope>NUCLEOTIDE SEQUENCE [LARGE SCALE GENOMIC DNA]</scope>
    <source>
        <strain evidence="1">P6</strain>
    </source>
</reference>
<evidence type="ECO:0000313" key="1">
    <source>
        <dbReference type="EMBL" id="KAI9908632.1"/>
    </source>
</evidence>
<name>A0ACC0VQ89_9STRA</name>